<evidence type="ECO:0000313" key="7">
    <source>
        <dbReference type="EMBL" id="MEQ2378290.1"/>
    </source>
</evidence>
<comment type="subcellular location">
    <subcellularLocation>
        <location evidence="1">Membrane</location>
    </subcellularLocation>
</comment>
<keyword evidence="4" id="KW-1133">Transmembrane helix</keyword>
<keyword evidence="8" id="KW-1185">Reference proteome</keyword>
<organism evidence="7 8">
    <name type="scientific">[Lactobacillus] rogosae</name>
    <dbReference type="NCBI Taxonomy" id="706562"/>
    <lineage>
        <taxon>Bacteria</taxon>
        <taxon>Bacillati</taxon>
        <taxon>Bacillota</taxon>
        <taxon>Clostridia</taxon>
        <taxon>Lachnospirales</taxon>
        <taxon>Lachnospiraceae</taxon>
        <taxon>Lachnospira</taxon>
    </lineage>
</organism>
<dbReference type="RefSeq" id="WP_349153072.1">
    <property type="nucleotide sequence ID" value="NZ_JBBMER010000001.1"/>
</dbReference>
<dbReference type="InterPro" id="IPR036138">
    <property type="entry name" value="PBP_dimer_sf"/>
</dbReference>
<comment type="caution">
    <text evidence="7">The sequence shown here is derived from an EMBL/GenBank/DDBJ whole genome shotgun (WGS) entry which is preliminary data.</text>
</comment>
<evidence type="ECO:0000313" key="8">
    <source>
        <dbReference type="Proteomes" id="UP001442364"/>
    </source>
</evidence>
<keyword evidence="4" id="KW-0812">Transmembrane</keyword>
<dbReference type="InterPro" id="IPR005311">
    <property type="entry name" value="PBP_dimer"/>
</dbReference>
<dbReference type="InterPro" id="IPR012338">
    <property type="entry name" value="Beta-lactam/transpept-like"/>
</dbReference>
<dbReference type="EMBL" id="JBBMER010000001">
    <property type="protein sequence ID" value="MEQ2378290.1"/>
    <property type="molecule type" value="Genomic_DNA"/>
</dbReference>
<dbReference type="SUPFAM" id="SSF56601">
    <property type="entry name" value="beta-lactamase/transpeptidase-like"/>
    <property type="match status" value="1"/>
</dbReference>
<dbReference type="Pfam" id="PF00905">
    <property type="entry name" value="Transpeptidase"/>
    <property type="match status" value="1"/>
</dbReference>
<dbReference type="Proteomes" id="UP001442364">
    <property type="component" value="Unassembled WGS sequence"/>
</dbReference>
<proteinExistence type="inferred from homology"/>
<feature type="transmembrane region" description="Helical" evidence="4">
    <location>
        <begin position="25"/>
        <end position="47"/>
    </location>
</feature>
<evidence type="ECO:0000259" key="6">
    <source>
        <dbReference type="Pfam" id="PF03717"/>
    </source>
</evidence>
<evidence type="ECO:0000256" key="3">
    <source>
        <dbReference type="ARBA" id="ARBA00023136"/>
    </source>
</evidence>
<evidence type="ECO:0000256" key="1">
    <source>
        <dbReference type="ARBA" id="ARBA00004370"/>
    </source>
</evidence>
<evidence type="ECO:0000256" key="2">
    <source>
        <dbReference type="ARBA" id="ARBA00007171"/>
    </source>
</evidence>
<sequence length="585" mass="64998">MTERIKLNEDERYGYFVRTRHRKKLLVVIVSLVLIMSLLTVRAGYIMTVRAEYYSVRATELHERERAIKAMRGRILDTNGVVLADNTTVCTISVIHSQIDKPEEVIKMLCDNLDMDEAVVRKKVEKVSSIETIKTNVDKDTGDVIRKAGLNGVKVDEDYKRYYPYDTLASKVLGFTGSDNQGIVGLEAKYDVYLAGNNGRILTLTDAWGTEIKNAKEGRLEPQRGQDLYISIDMNIQSYAQQLAYTTLAKKNAKRVSIIVMNPNNGELYAMVNVPEYNLNEPYVLNYEVEDDGSSGNKMDLLNNMWRNFCINDTYEPGSVFKMVTATAALETKVVSLSDSYTCSGSTLVGDRRIRCHKTTGHGTQDFTHTVMNSCNPAFIEWGRRVGVDNFYNYCGKLGLLSKTGIDIAGEASTIIHNKENVGEVELATMSFGQSFQITPIQMLRAAAAIVNGGNLVTPHFAVKTSDGSGQTYNEFYYSTTESTIDKSTSDTMRDILRQVVEEGGGKNAYIEGFSIGGKTATSQKLPRGSGKYIASFIGFSSVENPQVIAMCLIDEPEGVYYGGTIAAPVIRELYENILPYLNNK</sequence>
<accession>A0ABV1BS13</accession>
<dbReference type="SUPFAM" id="SSF56519">
    <property type="entry name" value="Penicillin binding protein dimerisation domain"/>
    <property type="match status" value="1"/>
</dbReference>
<dbReference type="Gene3D" id="3.90.1310.10">
    <property type="entry name" value="Penicillin-binding protein 2a (Domain 2)"/>
    <property type="match status" value="1"/>
</dbReference>
<feature type="domain" description="Penicillin-binding protein dimerisation" evidence="6">
    <location>
        <begin position="68"/>
        <end position="214"/>
    </location>
</feature>
<protein>
    <submittedName>
        <fullName evidence="7">Penicillin-binding transpeptidase domain-containing protein</fullName>
    </submittedName>
</protein>
<dbReference type="PANTHER" id="PTHR30627:SF1">
    <property type="entry name" value="PEPTIDOGLYCAN D,D-TRANSPEPTIDASE FTSI"/>
    <property type="match status" value="1"/>
</dbReference>
<evidence type="ECO:0000256" key="4">
    <source>
        <dbReference type="SAM" id="Phobius"/>
    </source>
</evidence>
<gene>
    <name evidence="7" type="ORF">WMO14_00130</name>
</gene>
<dbReference type="InterPro" id="IPR001460">
    <property type="entry name" value="PCN-bd_Tpept"/>
</dbReference>
<reference evidence="7 8" key="1">
    <citation type="submission" date="2024-03" db="EMBL/GenBank/DDBJ databases">
        <title>Human intestinal bacterial collection.</title>
        <authorList>
            <person name="Pauvert C."/>
            <person name="Hitch T.C.A."/>
            <person name="Clavel T."/>
        </authorList>
    </citation>
    <scope>NUCLEOTIDE SEQUENCE [LARGE SCALE GENOMIC DNA]</scope>
    <source>
        <strain evidence="7 8">CLA-AA-H255</strain>
    </source>
</reference>
<name>A0ABV1BS13_9FIRM</name>
<evidence type="ECO:0000259" key="5">
    <source>
        <dbReference type="Pfam" id="PF00905"/>
    </source>
</evidence>
<feature type="domain" description="Penicillin-binding protein transpeptidase" evidence="5">
    <location>
        <begin position="257"/>
        <end position="576"/>
    </location>
</feature>
<dbReference type="Gene3D" id="3.40.710.10">
    <property type="entry name" value="DD-peptidase/beta-lactamase superfamily"/>
    <property type="match status" value="1"/>
</dbReference>
<dbReference type="Pfam" id="PF03717">
    <property type="entry name" value="PBP_dimer"/>
    <property type="match status" value="1"/>
</dbReference>
<dbReference type="InterPro" id="IPR050515">
    <property type="entry name" value="Beta-lactam/transpept"/>
</dbReference>
<comment type="similarity">
    <text evidence="2">Belongs to the transpeptidase family.</text>
</comment>
<keyword evidence="3 4" id="KW-0472">Membrane</keyword>
<dbReference type="PANTHER" id="PTHR30627">
    <property type="entry name" value="PEPTIDOGLYCAN D,D-TRANSPEPTIDASE"/>
    <property type="match status" value="1"/>
</dbReference>